<dbReference type="Proteomes" id="UP001497600">
    <property type="component" value="Chromosome C"/>
</dbReference>
<gene>
    <name evidence="2" type="primary">POF1</name>
    <name evidence="2" type="ORF">CAAN4_C04918</name>
</gene>
<dbReference type="EMBL" id="OZ004255">
    <property type="protein sequence ID" value="CAK7899924.1"/>
    <property type="molecule type" value="Genomic_DNA"/>
</dbReference>
<dbReference type="GO" id="GO:0016779">
    <property type="term" value="F:nucleotidyltransferase activity"/>
    <property type="evidence" value="ECO:0007669"/>
    <property type="project" value="UniProtKB-KW"/>
</dbReference>
<dbReference type="Pfam" id="PF01467">
    <property type="entry name" value="CTP_transf_like"/>
    <property type="match status" value="1"/>
</dbReference>
<evidence type="ECO:0000313" key="2">
    <source>
        <dbReference type="EMBL" id="CAK7899924.1"/>
    </source>
</evidence>
<dbReference type="PANTHER" id="PTHR31285:SF0">
    <property type="entry name" value="NICOTINAMIDE MONONUCLEOTIDE ADENYLYLTRANSFERASE"/>
    <property type="match status" value="1"/>
</dbReference>
<keyword evidence="3" id="KW-1185">Reference proteome</keyword>
<dbReference type="InterPro" id="IPR004821">
    <property type="entry name" value="Cyt_trans-like"/>
</dbReference>
<dbReference type="Gene3D" id="3.40.50.620">
    <property type="entry name" value="HUPs"/>
    <property type="match status" value="1"/>
</dbReference>
<dbReference type="PANTHER" id="PTHR31285">
    <property type="entry name" value="NICOTINAMIDE MONONUCLEOTIDE ADENYLYLTRANSFERASE"/>
    <property type="match status" value="1"/>
</dbReference>
<dbReference type="SUPFAM" id="SSF52374">
    <property type="entry name" value="Nucleotidylyl transferase"/>
    <property type="match status" value="1"/>
</dbReference>
<evidence type="ECO:0000313" key="3">
    <source>
        <dbReference type="Proteomes" id="UP001497600"/>
    </source>
</evidence>
<dbReference type="InterPro" id="IPR014729">
    <property type="entry name" value="Rossmann-like_a/b/a_fold"/>
</dbReference>
<keyword evidence="2" id="KW-0548">Nucleotidyltransferase</keyword>
<name>A0ABP0E8V7_9ASCO</name>
<sequence>MTTPIRTRMFTKTLQEFLVSNSDFKVIFNPTGRIEEPEKSFLNQDTQRICVLDSSFNPPHLGHLSLAKDSLAQSYSATEDEDKVLLLLLSVKNADKITPQPASFEERIDMMCLMANYLHKTLGINVSVGLTKHARFVDKWSSALSYIRNEKLQDPVKVKLTFSVGFDTLIRIFNPKYYVPDKISHTLGEFMSTTDLFCLTRTDADTTFQEQVRYVTDISLNKHDHIPSGWSSRIFLEQKNDSTSKVSSSSIRKQIHGQTEKNWENDVIEEIKDYIETNKIYR</sequence>
<proteinExistence type="predicted"/>
<keyword evidence="2" id="KW-0808">Transferase</keyword>
<protein>
    <submittedName>
        <fullName evidence="2">Nicotinamide mononucleotide adenylyltransferase</fullName>
    </submittedName>
</protein>
<organism evidence="2 3">
    <name type="scientific">[Candida] anglica</name>
    <dbReference type="NCBI Taxonomy" id="148631"/>
    <lineage>
        <taxon>Eukaryota</taxon>
        <taxon>Fungi</taxon>
        <taxon>Dikarya</taxon>
        <taxon>Ascomycota</taxon>
        <taxon>Saccharomycotina</taxon>
        <taxon>Pichiomycetes</taxon>
        <taxon>Debaryomycetaceae</taxon>
        <taxon>Kurtzmaniella</taxon>
    </lineage>
</organism>
<accession>A0ABP0E8V7</accession>
<evidence type="ECO:0000259" key="1">
    <source>
        <dbReference type="Pfam" id="PF01467"/>
    </source>
</evidence>
<reference evidence="2 3" key="1">
    <citation type="submission" date="2024-01" db="EMBL/GenBank/DDBJ databases">
        <authorList>
            <consortium name="Genoscope - CEA"/>
            <person name="William W."/>
        </authorList>
    </citation>
    <scope>NUCLEOTIDE SEQUENCE [LARGE SCALE GENOMIC DNA]</scope>
    <source>
        <strain evidence="2 3">29B2s-10</strain>
    </source>
</reference>
<feature type="domain" description="Cytidyltransferase-like" evidence="1">
    <location>
        <begin position="53"/>
        <end position="116"/>
    </location>
</feature>